<comment type="similarity">
    <text evidence="5">Belongs to the class-II pyridoxal-phosphate-dependent aminotransferase family. MalY/PatB cystathionine beta-lyase subfamily.</text>
</comment>
<keyword evidence="7" id="KW-0032">Aminotransferase</keyword>
<dbReference type="PANTHER" id="PTHR43525">
    <property type="entry name" value="PROTEIN MALY"/>
    <property type="match status" value="1"/>
</dbReference>
<gene>
    <name evidence="7" type="ORF">C6Y28_00760</name>
</gene>
<proteinExistence type="inferred from homology"/>
<reference evidence="7 8" key="1">
    <citation type="journal article" date="2018" name="Genome Announc.">
        <title>Complete genomes of two Megasphaera elsdenii strains, NCIMB 702410 and ATCC 25940.</title>
        <authorList>
            <person name="Hatmaker E.A."/>
            <person name="O'Dell K."/>
            <person name="Riley L.A."/>
            <person name="Klingeman D.M."/>
            <person name="Guss A.M."/>
        </authorList>
    </citation>
    <scope>NUCLEOTIDE SEQUENCE [LARGE SCALE GENOMIC DNA]</scope>
    <source>
        <strain evidence="7 8">NCIMB702410</strain>
    </source>
</reference>
<name>A0A2S0M4B8_MEGEL</name>
<protein>
    <recommendedName>
        <fullName evidence="2">cysteine-S-conjugate beta-lyase</fullName>
        <ecNumber evidence="2">4.4.1.13</ecNumber>
    </recommendedName>
</protein>
<dbReference type="InterPro" id="IPR004839">
    <property type="entry name" value="Aminotransferase_I/II_large"/>
</dbReference>
<feature type="domain" description="Aminotransferase class I/classII large" evidence="6">
    <location>
        <begin position="47"/>
        <end position="396"/>
    </location>
</feature>
<accession>A0A2S0M4B8</accession>
<evidence type="ECO:0000256" key="4">
    <source>
        <dbReference type="ARBA" id="ARBA00023239"/>
    </source>
</evidence>
<dbReference type="RefSeq" id="WP_027894865.1">
    <property type="nucleotide sequence ID" value="NZ_CP027569.1"/>
</dbReference>
<dbReference type="Gene3D" id="3.40.640.10">
    <property type="entry name" value="Type I PLP-dependent aspartate aminotransferase-like (Major domain)"/>
    <property type="match status" value="1"/>
</dbReference>
<evidence type="ECO:0000256" key="2">
    <source>
        <dbReference type="ARBA" id="ARBA00012224"/>
    </source>
</evidence>
<evidence type="ECO:0000259" key="6">
    <source>
        <dbReference type="Pfam" id="PF00155"/>
    </source>
</evidence>
<dbReference type="InterPro" id="IPR051798">
    <property type="entry name" value="Class-II_PLP-Dep_Aminotrans"/>
</dbReference>
<dbReference type="InterPro" id="IPR015424">
    <property type="entry name" value="PyrdxlP-dep_Trfase"/>
</dbReference>
<organism evidence="7 8">
    <name type="scientific">Megasphaera elsdenii</name>
    <dbReference type="NCBI Taxonomy" id="907"/>
    <lineage>
        <taxon>Bacteria</taxon>
        <taxon>Bacillati</taxon>
        <taxon>Bacillota</taxon>
        <taxon>Negativicutes</taxon>
        <taxon>Veillonellales</taxon>
        <taxon>Veillonellaceae</taxon>
        <taxon>Megasphaera</taxon>
    </lineage>
</organism>
<keyword evidence="7" id="KW-0808">Transferase</keyword>
<evidence type="ECO:0000313" key="8">
    <source>
        <dbReference type="Proteomes" id="UP000238358"/>
    </source>
</evidence>
<dbReference type="Gene3D" id="3.90.1150.10">
    <property type="entry name" value="Aspartate Aminotransferase, domain 1"/>
    <property type="match status" value="1"/>
</dbReference>
<keyword evidence="4" id="KW-0456">Lyase</keyword>
<dbReference type="OrthoDB" id="9802872at2"/>
<evidence type="ECO:0000256" key="5">
    <source>
        <dbReference type="ARBA" id="ARBA00037974"/>
    </source>
</evidence>
<dbReference type="AlphaFoldDB" id="A0A2S0M4B8"/>
<dbReference type="InterPro" id="IPR015422">
    <property type="entry name" value="PyrdxlP-dep_Trfase_small"/>
</dbReference>
<dbReference type="Pfam" id="PF00155">
    <property type="entry name" value="Aminotran_1_2"/>
    <property type="match status" value="1"/>
</dbReference>
<dbReference type="GO" id="GO:0008483">
    <property type="term" value="F:transaminase activity"/>
    <property type="evidence" value="ECO:0007669"/>
    <property type="project" value="UniProtKB-KW"/>
</dbReference>
<dbReference type="InterPro" id="IPR015421">
    <property type="entry name" value="PyrdxlP-dep_Trfase_major"/>
</dbReference>
<evidence type="ECO:0000313" key="7">
    <source>
        <dbReference type="EMBL" id="AVO26277.1"/>
    </source>
</evidence>
<dbReference type="EC" id="4.4.1.13" evidence="2"/>
<comment type="cofactor">
    <cofactor evidence="1">
        <name>pyridoxal 5'-phosphate</name>
        <dbReference type="ChEBI" id="CHEBI:597326"/>
    </cofactor>
</comment>
<dbReference type="PANTHER" id="PTHR43525:SF1">
    <property type="entry name" value="PROTEIN MALY"/>
    <property type="match status" value="1"/>
</dbReference>
<evidence type="ECO:0000256" key="3">
    <source>
        <dbReference type="ARBA" id="ARBA00022898"/>
    </source>
</evidence>
<dbReference type="SUPFAM" id="SSF53383">
    <property type="entry name" value="PLP-dependent transferases"/>
    <property type="match status" value="1"/>
</dbReference>
<dbReference type="GO" id="GO:0030170">
    <property type="term" value="F:pyridoxal phosphate binding"/>
    <property type="evidence" value="ECO:0007669"/>
    <property type="project" value="InterPro"/>
</dbReference>
<sequence>MKYDFTTIIDRAGKDATAFDGIGKTVWGFEPDKAKSGFDEIPMWVADMNFATCPAVVQAMEQRLKHPLFGYFLPSDAYYQRIIDWQTTRHDWPELTRDMIGYENGVHGGITSTIQVLTEPGDAVLVHSPTYPGFIGDLSNTGRHVVFSPLRKEKGIWRMDFADMEEKIKKHYVHLAIFCSPQNPTGRVWERWEIEQAMALFKKYDVLVISDEIWSDIIFQGHCHIPTAAVSEDARQRTVAFYAPSKTFNLAGLIGSYHIIANPLLREKITQHGQRTCYNEMNVLSMHALIGAYSQDGHEWTDELNQVLESNCRYAVQYIQDHFPGCQVSLPQGTYMLFVECGEYLKANQMTLPELLKKAWDVGVAWQDGRKFAWKDAMRLNLALPRTRLEEAMRRLSEYVF</sequence>
<dbReference type="GO" id="GO:0047804">
    <property type="term" value="F:cysteine-S-conjugate beta-lyase activity"/>
    <property type="evidence" value="ECO:0007669"/>
    <property type="project" value="UniProtKB-EC"/>
</dbReference>
<dbReference type="EMBL" id="CP027569">
    <property type="protein sequence ID" value="AVO26277.1"/>
    <property type="molecule type" value="Genomic_DNA"/>
</dbReference>
<evidence type="ECO:0000256" key="1">
    <source>
        <dbReference type="ARBA" id="ARBA00001933"/>
    </source>
</evidence>
<dbReference type="Proteomes" id="UP000238358">
    <property type="component" value="Chromosome"/>
</dbReference>
<dbReference type="CDD" id="cd00609">
    <property type="entry name" value="AAT_like"/>
    <property type="match status" value="1"/>
</dbReference>
<keyword evidence="3" id="KW-0663">Pyridoxal phosphate</keyword>